<feature type="domain" description="DUF7820" evidence="3">
    <location>
        <begin position="324"/>
        <end position="413"/>
    </location>
</feature>
<dbReference type="EMBL" id="ML975315">
    <property type="protein sequence ID" value="KAF1833610.1"/>
    <property type="molecule type" value="Genomic_DNA"/>
</dbReference>
<dbReference type="PANTHER" id="PTHR42078:SF1">
    <property type="entry name" value="GLUCAN 1, 4-ALPHA-GLUCOSIDASE"/>
    <property type="match status" value="1"/>
</dbReference>
<dbReference type="PANTHER" id="PTHR42078">
    <property type="entry name" value="GLUCAN 1, 4-ALPHA-GLUCOSIDASE"/>
    <property type="match status" value="1"/>
</dbReference>
<dbReference type="AlphaFoldDB" id="A0A6A5KBE0"/>
<feature type="region of interest" description="Disordered" evidence="1">
    <location>
        <begin position="1"/>
        <end position="37"/>
    </location>
</feature>
<reference evidence="4" key="1">
    <citation type="submission" date="2020-01" db="EMBL/GenBank/DDBJ databases">
        <authorList>
            <consortium name="DOE Joint Genome Institute"/>
            <person name="Haridas S."/>
            <person name="Albert R."/>
            <person name="Binder M."/>
            <person name="Bloem J."/>
            <person name="Labutti K."/>
            <person name="Salamov A."/>
            <person name="Andreopoulos B."/>
            <person name="Baker S.E."/>
            <person name="Barry K."/>
            <person name="Bills G."/>
            <person name="Bluhm B.H."/>
            <person name="Cannon C."/>
            <person name="Castanera R."/>
            <person name="Culley D.E."/>
            <person name="Daum C."/>
            <person name="Ezra D."/>
            <person name="Gonzalez J.B."/>
            <person name="Henrissat B."/>
            <person name="Kuo A."/>
            <person name="Liang C."/>
            <person name="Lipzen A."/>
            <person name="Lutzoni F."/>
            <person name="Magnuson J."/>
            <person name="Mondo S."/>
            <person name="Nolan M."/>
            <person name="Ohm R."/>
            <person name="Pangilinan J."/>
            <person name="Park H.-J."/>
            <person name="Ramirez L."/>
            <person name="Alfaro M."/>
            <person name="Sun H."/>
            <person name="Tritt A."/>
            <person name="Yoshinaga Y."/>
            <person name="Zwiers L.-H."/>
            <person name="Turgeon B.G."/>
            <person name="Goodwin S.B."/>
            <person name="Spatafora J.W."/>
            <person name="Crous P.W."/>
            <person name="Grigoriev I.V."/>
        </authorList>
    </citation>
    <scope>NUCLEOTIDE SEQUENCE</scope>
    <source>
        <strain evidence="4">P77</strain>
    </source>
</reference>
<keyword evidence="2" id="KW-1133">Transmembrane helix</keyword>
<feature type="domain" description="DUF7820" evidence="3">
    <location>
        <begin position="155"/>
        <end position="317"/>
    </location>
</feature>
<dbReference type="InterPro" id="IPR056722">
    <property type="entry name" value="DUF7820"/>
</dbReference>
<name>A0A6A5KBE0_9PLEO</name>
<dbReference type="Pfam" id="PF25130">
    <property type="entry name" value="DUF7820"/>
    <property type="match status" value="2"/>
</dbReference>
<keyword evidence="5" id="KW-1185">Reference proteome</keyword>
<evidence type="ECO:0000313" key="4">
    <source>
        <dbReference type="EMBL" id="KAF1833610.1"/>
    </source>
</evidence>
<protein>
    <recommendedName>
        <fullName evidence="3">DUF7820 domain-containing protein</fullName>
    </recommendedName>
</protein>
<evidence type="ECO:0000313" key="5">
    <source>
        <dbReference type="Proteomes" id="UP000800040"/>
    </source>
</evidence>
<evidence type="ECO:0000256" key="2">
    <source>
        <dbReference type="SAM" id="Phobius"/>
    </source>
</evidence>
<feature type="transmembrane region" description="Helical" evidence="2">
    <location>
        <begin position="107"/>
        <end position="128"/>
    </location>
</feature>
<feature type="region of interest" description="Disordered" evidence="1">
    <location>
        <begin position="131"/>
        <end position="154"/>
    </location>
</feature>
<sequence length="415" mass="46285">MRLPNRSIGSIQPLPSIFTAFPPNHDSNQSTDTSGINSGTCFIRRIEDGIEVVPFERSNALSAPILSPDQGEKEVFVTVQEETNVGEKPLPTPPRCIWHRMSPRQRIFAVLALQFLMLMTIGLSLLAAKGRSPQSDQESTARVASDSSPRADTTNSIHRGIFALPVQLPQQQSSACLATVNESVAWQCAYNTTFQLSVLPAPAEDDNTTMITIGSLSSNDTIHHGDQVPNIPAIKLLAVRNPASDDGFAYHFRTTYNRVVLLKEDDFIMTKKRQAQPPTTHPEFSVGESLWRCTFNETLLEGHIYINKPTRSDDTDIEADMVNATATVRLPKVPYTVKLVEERMPNGKTPYCEKMLVGRDGTLVSDSERMMLNLSDPEAEVSAALLKRKRTKRMELKDRQQGQDSKNCRCQWLMQ</sequence>
<evidence type="ECO:0000256" key="1">
    <source>
        <dbReference type="SAM" id="MobiDB-lite"/>
    </source>
</evidence>
<accession>A0A6A5KBE0</accession>
<gene>
    <name evidence="4" type="ORF">BDW02DRAFT_373769</name>
</gene>
<evidence type="ECO:0000259" key="3">
    <source>
        <dbReference type="Pfam" id="PF25130"/>
    </source>
</evidence>
<feature type="compositionally biased region" description="Polar residues" evidence="1">
    <location>
        <begin position="132"/>
        <end position="154"/>
    </location>
</feature>
<feature type="compositionally biased region" description="Polar residues" evidence="1">
    <location>
        <begin position="25"/>
        <end position="37"/>
    </location>
</feature>
<proteinExistence type="predicted"/>
<organism evidence="4 5">
    <name type="scientific">Decorospora gaudefroyi</name>
    <dbReference type="NCBI Taxonomy" id="184978"/>
    <lineage>
        <taxon>Eukaryota</taxon>
        <taxon>Fungi</taxon>
        <taxon>Dikarya</taxon>
        <taxon>Ascomycota</taxon>
        <taxon>Pezizomycotina</taxon>
        <taxon>Dothideomycetes</taxon>
        <taxon>Pleosporomycetidae</taxon>
        <taxon>Pleosporales</taxon>
        <taxon>Pleosporineae</taxon>
        <taxon>Pleosporaceae</taxon>
        <taxon>Decorospora</taxon>
    </lineage>
</organism>
<dbReference type="Proteomes" id="UP000800040">
    <property type="component" value="Unassembled WGS sequence"/>
</dbReference>
<keyword evidence="2" id="KW-0472">Membrane</keyword>
<keyword evidence="2" id="KW-0812">Transmembrane</keyword>
<dbReference type="OrthoDB" id="5384459at2759"/>